<evidence type="ECO:0000313" key="4">
    <source>
        <dbReference type="Proteomes" id="UP000230543"/>
    </source>
</evidence>
<reference evidence="4" key="1">
    <citation type="submission" date="2017-09" db="EMBL/GenBank/DDBJ databases">
        <title>Depth-based differentiation of microbial function through sediment-hosted aquifers and enrichment of novel symbionts in the deep terrestrial subsurface.</title>
        <authorList>
            <person name="Probst A.J."/>
            <person name="Ladd B."/>
            <person name="Jarett J.K."/>
            <person name="Geller-Mcgrath D.E."/>
            <person name="Sieber C.M.K."/>
            <person name="Emerson J.B."/>
            <person name="Anantharaman K."/>
            <person name="Thomas B.C."/>
            <person name="Malmstrom R."/>
            <person name="Stieglmeier M."/>
            <person name="Klingl A."/>
            <person name="Woyke T."/>
            <person name="Ryan C.M."/>
            <person name="Banfield J.F."/>
        </authorList>
    </citation>
    <scope>NUCLEOTIDE SEQUENCE [LARGE SCALE GENOMIC DNA]</scope>
</reference>
<dbReference type="InterPro" id="IPR029058">
    <property type="entry name" value="AB_hydrolase_fold"/>
</dbReference>
<dbReference type="GO" id="GO:0008236">
    <property type="term" value="F:serine-type peptidase activity"/>
    <property type="evidence" value="ECO:0007669"/>
    <property type="project" value="InterPro"/>
</dbReference>
<dbReference type="GO" id="GO:0052689">
    <property type="term" value="F:carboxylic ester hydrolase activity"/>
    <property type="evidence" value="ECO:0007669"/>
    <property type="project" value="UniProtKB-ARBA"/>
</dbReference>
<dbReference type="PANTHER" id="PTHR22946">
    <property type="entry name" value="DIENELACTONE HYDROLASE DOMAIN-CONTAINING PROTEIN-RELATED"/>
    <property type="match status" value="1"/>
</dbReference>
<dbReference type="EMBL" id="PFBO01000051">
    <property type="protein sequence ID" value="PIT90521.1"/>
    <property type="molecule type" value="Genomic_DNA"/>
</dbReference>
<keyword evidence="1" id="KW-0378">Hydrolase</keyword>
<proteinExistence type="predicted"/>
<evidence type="ECO:0000259" key="2">
    <source>
        <dbReference type="Pfam" id="PF00326"/>
    </source>
</evidence>
<dbReference type="AlphaFoldDB" id="A0A2M6WCJ8"/>
<evidence type="ECO:0000256" key="1">
    <source>
        <dbReference type="ARBA" id="ARBA00022801"/>
    </source>
</evidence>
<dbReference type="SUPFAM" id="SSF53474">
    <property type="entry name" value="alpha/beta-Hydrolases"/>
    <property type="match status" value="1"/>
</dbReference>
<evidence type="ECO:0000313" key="3">
    <source>
        <dbReference type="EMBL" id="PIT90521.1"/>
    </source>
</evidence>
<accession>A0A2M6WCJ8</accession>
<name>A0A2M6WCJ8_9BACT</name>
<protein>
    <recommendedName>
        <fullName evidence="2">Peptidase S9 prolyl oligopeptidase catalytic domain-containing protein</fullName>
    </recommendedName>
</protein>
<dbReference type="Pfam" id="PF00326">
    <property type="entry name" value="Peptidase_S9"/>
    <property type="match status" value="1"/>
</dbReference>
<dbReference type="Gene3D" id="3.40.50.1820">
    <property type="entry name" value="alpha/beta hydrolase"/>
    <property type="match status" value="1"/>
</dbReference>
<organism evidence="3 4">
    <name type="scientific">Candidatus Komeilibacteria bacterium CG10_big_fil_rev_8_21_14_0_10_41_13</name>
    <dbReference type="NCBI Taxonomy" id="1974476"/>
    <lineage>
        <taxon>Bacteria</taxon>
        <taxon>Candidatus Komeiliibacteriota</taxon>
    </lineage>
</organism>
<feature type="domain" description="Peptidase S9 prolyl oligopeptidase catalytic" evidence="2">
    <location>
        <begin position="55"/>
        <end position="258"/>
    </location>
</feature>
<dbReference type="GO" id="GO:0006508">
    <property type="term" value="P:proteolysis"/>
    <property type="evidence" value="ECO:0007669"/>
    <property type="project" value="InterPro"/>
</dbReference>
<dbReference type="InterPro" id="IPR050261">
    <property type="entry name" value="FrsA_esterase"/>
</dbReference>
<dbReference type="PANTHER" id="PTHR22946:SF9">
    <property type="entry name" value="POLYKETIDE TRANSFERASE AF380"/>
    <property type="match status" value="1"/>
</dbReference>
<gene>
    <name evidence="3" type="ORF">COU22_01690</name>
</gene>
<dbReference type="InterPro" id="IPR001375">
    <property type="entry name" value="Peptidase_S9_cat"/>
</dbReference>
<sequence length="258" mass="29359">MQKKISFKNNKSYILKGVLHLPEGDGPFPAVIVQHGLKGDHERPLVKFLSGELEKAGFVVLRFSLSGHKPSGGSYQDVLISQFLKDLKAGLDFLLKVKEVDKKRIGLIGHSMGAFNALMFASQEKKIKALAPIGSYWDIGRLIKSFQDKGKVSEINRDYFVLFSRGTGQKFKVTVKHFEDKVYSKKEELIKAINCPALVIYGSQDDTVYLDDSKMIYDLLKHPKKLKVIKGGDHLFIKSKKYQQQIFKEVLSWFKKYL</sequence>
<comment type="caution">
    <text evidence="3">The sequence shown here is derived from an EMBL/GenBank/DDBJ whole genome shotgun (WGS) entry which is preliminary data.</text>
</comment>
<dbReference type="Proteomes" id="UP000230543">
    <property type="component" value="Unassembled WGS sequence"/>
</dbReference>